<accession>A0A4S8M2N1</accession>
<dbReference type="OrthoDB" id="266718at2759"/>
<dbReference type="InterPro" id="IPR011009">
    <property type="entry name" value="Kinase-like_dom_sf"/>
</dbReference>
<feature type="domain" description="Protein kinase" evidence="7">
    <location>
        <begin position="1"/>
        <end position="251"/>
    </location>
</feature>
<dbReference type="EMBL" id="ML179182">
    <property type="protein sequence ID" value="THU96210.1"/>
    <property type="molecule type" value="Genomic_DNA"/>
</dbReference>
<dbReference type="GO" id="GO:0004674">
    <property type="term" value="F:protein serine/threonine kinase activity"/>
    <property type="evidence" value="ECO:0007669"/>
    <property type="project" value="UniProtKB-KW"/>
</dbReference>
<proteinExistence type="inferred from homology"/>
<evidence type="ECO:0000256" key="2">
    <source>
        <dbReference type="ARBA" id="ARBA00022527"/>
    </source>
</evidence>
<sequence>MNTTNGDLIAVKQFKLPRTAAEERNQHCLQKKIYYFTNEIKVLKNLNHPQIVQYLGWVVTPGYLTLVLEYVSGETIASCLTTNGPFQEEITKSFSKQLLGVLEYLHRKGIIHHGLHSENVLVDYSGRCKITDFGSSQLTDGPYYQDPLEMEGGLFWMAPELFYFDEIKKHNGKTDIWSLGCVVLEMWSGLRPWNKIESYQAFFKLAEKNGSPLVPNHVHLDTLGIDFVSRCFEREPIARASAEELSRHPYLVESPDWKFDGFGTRSSALSMKNNP</sequence>
<keyword evidence="3" id="KW-0808">Transferase</keyword>
<dbReference type="Pfam" id="PF00069">
    <property type="entry name" value="Pkinase"/>
    <property type="match status" value="1"/>
</dbReference>
<dbReference type="PROSITE" id="PS50011">
    <property type="entry name" value="PROTEIN_KINASE_DOM"/>
    <property type="match status" value="1"/>
</dbReference>
<name>A0A4S8M2N1_DENBC</name>
<keyword evidence="5 8" id="KW-0418">Kinase</keyword>
<evidence type="ECO:0000313" key="9">
    <source>
        <dbReference type="Proteomes" id="UP000297245"/>
    </source>
</evidence>
<organism evidence="8 9">
    <name type="scientific">Dendrothele bispora (strain CBS 962.96)</name>
    <dbReference type="NCBI Taxonomy" id="1314807"/>
    <lineage>
        <taxon>Eukaryota</taxon>
        <taxon>Fungi</taxon>
        <taxon>Dikarya</taxon>
        <taxon>Basidiomycota</taxon>
        <taxon>Agaricomycotina</taxon>
        <taxon>Agaricomycetes</taxon>
        <taxon>Agaricomycetidae</taxon>
        <taxon>Agaricales</taxon>
        <taxon>Agaricales incertae sedis</taxon>
        <taxon>Dendrothele</taxon>
    </lineage>
</organism>
<evidence type="ECO:0000256" key="6">
    <source>
        <dbReference type="ARBA" id="ARBA00022840"/>
    </source>
</evidence>
<dbReference type="Gene3D" id="1.10.510.10">
    <property type="entry name" value="Transferase(Phosphotransferase) domain 1"/>
    <property type="match status" value="1"/>
</dbReference>
<evidence type="ECO:0000259" key="7">
    <source>
        <dbReference type="PROSITE" id="PS50011"/>
    </source>
</evidence>
<dbReference type="InterPro" id="IPR000719">
    <property type="entry name" value="Prot_kinase_dom"/>
</dbReference>
<dbReference type="PANTHER" id="PTHR11584">
    <property type="entry name" value="SERINE/THREONINE PROTEIN KINASE"/>
    <property type="match status" value="1"/>
</dbReference>
<keyword evidence="6" id="KW-0067">ATP-binding</keyword>
<comment type="similarity">
    <text evidence="1">Belongs to the protein kinase superfamily. STE Ser/Thr protein kinase family. MAP kinase kinase kinase subfamily.</text>
</comment>
<evidence type="ECO:0000256" key="1">
    <source>
        <dbReference type="ARBA" id="ARBA00006529"/>
    </source>
</evidence>
<dbReference type="PANTHER" id="PTHR11584:SF369">
    <property type="entry name" value="MITOGEN-ACTIVATED PROTEIN KINASE KINASE KINASE 19-RELATED"/>
    <property type="match status" value="1"/>
</dbReference>
<keyword evidence="9" id="KW-1185">Reference proteome</keyword>
<reference evidence="8 9" key="1">
    <citation type="journal article" date="2019" name="Nat. Ecol. Evol.">
        <title>Megaphylogeny resolves global patterns of mushroom evolution.</title>
        <authorList>
            <person name="Varga T."/>
            <person name="Krizsan K."/>
            <person name="Foldi C."/>
            <person name="Dima B."/>
            <person name="Sanchez-Garcia M."/>
            <person name="Sanchez-Ramirez S."/>
            <person name="Szollosi G.J."/>
            <person name="Szarkandi J.G."/>
            <person name="Papp V."/>
            <person name="Albert L."/>
            <person name="Andreopoulos W."/>
            <person name="Angelini C."/>
            <person name="Antonin V."/>
            <person name="Barry K.W."/>
            <person name="Bougher N.L."/>
            <person name="Buchanan P."/>
            <person name="Buyck B."/>
            <person name="Bense V."/>
            <person name="Catcheside P."/>
            <person name="Chovatia M."/>
            <person name="Cooper J."/>
            <person name="Damon W."/>
            <person name="Desjardin D."/>
            <person name="Finy P."/>
            <person name="Geml J."/>
            <person name="Haridas S."/>
            <person name="Hughes K."/>
            <person name="Justo A."/>
            <person name="Karasinski D."/>
            <person name="Kautmanova I."/>
            <person name="Kiss B."/>
            <person name="Kocsube S."/>
            <person name="Kotiranta H."/>
            <person name="LaButti K.M."/>
            <person name="Lechner B.E."/>
            <person name="Liimatainen K."/>
            <person name="Lipzen A."/>
            <person name="Lukacs Z."/>
            <person name="Mihaltcheva S."/>
            <person name="Morgado L.N."/>
            <person name="Niskanen T."/>
            <person name="Noordeloos M.E."/>
            <person name="Ohm R.A."/>
            <person name="Ortiz-Santana B."/>
            <person name="Ovrebo C."/>
            <person name="Racz N."/>
            <person name="Riley R."/>
            <person name="Savchenko A."/>
            <person name="Shiryaev A."/>
            <person name="Soop K."/>
            <person name="Spirin V."/>
            <person name="Szebenyi C."/>
            <person name="Tomsovsky M."/>
            <person name="Tulloss R.E."/>
            <person name="Uehling J."/>
            <person name="Grigoriev I.V."/>
            <person name="Vagvolgyi C."/>
            <person name="Papp T."/>
            <person name="Martin F.M."/>
            <person name="Miettinen O."/>
            <person name="Hibbett D.S."/>
            <person name="Nagy L.G."/>
        </authorList>
    </citation>
    <scope>NUCLEOTIDE SEQUENCE [LARGE SCALE GENOMIC DNA]</scope>
    <source>
        <strain evidence="8 9">CBS 962.96</strain>
    </source>
</reference>
<dbReference type="SUPFAM" id="SSF56112">
    <property type="entry name" value="Protein kinase-like (PK-like)"/>
    <property type="match status" value="1"/>
</dbReference>
<keyword evidence="2" id="KW-0723">Serine/threonine-protein kinase</keyword>
<evidence type="ECO:0000256" key="5">
    <source>
        <dbReference type="ARBA" id="ARBA00022777"/>
    </source>
</evidence>
<evidence type="ECO:0000313" key="8">
    <source>
        <dbReference type="EMBL" id="THU96210.1"/>
    </source>
</evidence>
<evidence type="ECO:0000256" key="3">
    <source>
        <dbReference type="ARBA" id="ARBA00022679"/>
    </source>
</evidence>
<evidence type="ECO:0000256" key="4">
    <source>
        <dbReference type="ARBA" id="ARBA00022741"/>
    </source>
</evidence>
<gene>
    <name evidence="8" type="ORF">K435DRAFT_664927</name>
</gene>
<dbReference type="Proteomes" id="UP000297245">
    <property type="component" value="Unassembled WGS sequence"/>
</dbReference>
<protein>
    <submittedName>
        <fullName evidence="8">Kinase-like protein</fullName>
    </submittedName>
</protein>
<keyword evidence="4" id="KW-0547">Nucleotide-binding</keyword>
<dbReference type="AlphaFoldDB" id="A0A4S8M2N1"/>
<dbReference type="GO" id="GO:0005524">
    <property type="term" value="F:ATP binding"/>
    <property type="evidence" value="ECO:0007669"/>
    <property type="project" value="UniProtKB-KW"/>
</dbReference>